<dbReference type="Proteomes" id="UP000698242">
    <property type="component" value="Unassembled WGS sequence"/>
</dbReference>
<protein>
    <submittedName>
        <fullName evidence="1">TPR domain protein</fullName>
    </submittedName>
</protein>
<dbReference type="AlphaFoldDB" id="A0A921TBR3"/>
<keyword evidence="2" id="KW-1185">Reference proteome</keyword>
<dbReference type="RefSeq" id="WP_159966582.1">
    <property type="nucleotide sequence ID" value="NZ_APKE01000036.1"/>
</dbReference>
<accession>A0A921TBR3</accession>
<dbReference type="EMBL" id="APKE01000036">
    <property type="protein sequence ID" value="KAF0674698.1"/>
    <property type="molecule type" value="Genomic_DNA"/>
</dbReference>
<evidence type="ECO:0000313" key="2">
    <source>
        <dbReference type="Proteomes" id="UP000698242"/>
    </source>
</evidence>
<comment type="caution">
    <text evidence="1">The sequence shown here is derived from an EMBL/GenBank/DDBJ whole genome shotgun (WGS) entry which is preliminary data.</text>
</comment>
<evidence type="ECO:0000313" key="1">
    <source>
        <dbReference type="EMBL" id="KAF0674698.1"/>
    </source>
</evidence>
<gene>
    <name evidence="1" type="ORF">PMES_03081</name>
</gene>
<sequence length="225" mass="23523">MSVRARIAAGALAGLFLLAISVLLGGGAPLGRVLMAVGTPHLAAPLFGQDEWRGAALYRAGRFAQATEAWRADDGLNLGNALAAQGRYAAALEAFDVARAGGDMEAARNFDLLAAFYAGLEIDPGAVAVFGRPDEAGARAEASIGKGNGRAASSGDGATNRGALLGLPELESRGQTGVRKVFDARFVRADERWLDTLDDVPGRYLDARIAYERKRRLAGGQEGRP</sequence>
<proteinExistence type="predicted"/>
<reference evidence="1" key="1">
    <citation type="submission" date="2013-03" db="EMBL/GenBank/DDBJ databases">
        <title>Genome Sequence of the Profundibacterium mesophilum strain KAUST100406-0324T from Red Sea, a novel genus in the family Rhodobacteraceae.</title>
        <authorList>
            <person name="Essack M."/>
            <person name="Alam I."/>
            <person name="Lafi F."/>
            <person name="Alawi W."/>
            <person name="Kamanu F."/>
            <person name="Al-Suwailem A."/>
            <person name="Lee O.O."/>
            <person name="Xu Y."/>
            <person name="Bajic V."/>
            <person name="Qian P.-Y."/>
            <person name="Archer J."/>
        </authorList>
    </citation>
    <scope>NUCLEOTIDE SEQUENCE</scope>
    <source>
        <strain evidence="1">KAUST100406-0324</strain>
    </source>
</reference>
<organism evidence="1 2">
    <name type="scientific">Profundibacterium mesophilum KAUST100406-0324</name>
    <dbReference type="NCBI Taxonomy" id="1037889"/>
    <lineage>
        <taxon>Bacteria</taxon>
        <taxon>Pseudomonadati</taxon>
        <taxon>Pseudomonadota</taxon>
        <taxon>Alphaproteobacteria</taxon>
        <taxon>Rhodobacterales</taxon>
        <taxon>Roseobacteraceae</taxon>
        <taxon>Profundibacterium</taxon>
    </lineage>
</organism>
<name>A0A921TBR3_9RHOB</name>
<dbReference type="OrthoDB" id="5801125at2"/>